<comment type="caution">
    <text evidence="2">The sequence shown here is derived from an EMBL/GenBank/DDBJ whole genome shotgun (WGS) entry which is preliminary data.</text>
</comment>
<sequence length="95" mass="11037">MRPIELNGIINRTQMQERDDSRPVVEQQTMGHMEDKKVMVKSSQINKNEDTMMNTGYDARREGKGHYEHQQDKRKKTSGDGKVTVKKVTGFDIRI</sequence>
<evidence type="ECO:0000313" key="2">
    <source>
        <dbReference type="EMBL" id="EFF67968.1"/>
    </source>
</evidence>
<dbReference type="STRING" id="45851.BHV86_09090"/>
<protein>
    <submittedName>
        <fullName evidence="2">Uncharacterized protein</fullName>
    </submittedName>
</protein>
<dbReference type="Proteomes" id="UP000006238">
    <property type="component" value="Unassembled WGS sequence"/>
</dbReference>
<dbReference type="GeneID" id="98918010"/>
<feature type="region of interest" description="Disordered" evidence="1">
    <location>
        <begin position="39"/>
        <end position="81"/>
    </location>
</feature>
<name>D4S178_9FIRM</name>
<dbReference type="EMBL" id="ABWN01000033">
    <property type="protein sequence ID" value="EFF67968.1"/>
    <property type="molecule type" value="Genomic_DNA"/>
</dbReference>
<feature type="compositionally biased region" description="Basic and acidic residues" evidence="1">
    <location>
        <begin position="58"/>
        <end position="71"/>
    </location>
</feature>
<organism evidence="2 3">
    <name type="scientific">Eshraghiella crossota DSM 2876</name>
    <dbReference type="NCBI Taxonomy" id="511680"/>
    <lineage>
        <taxon>Bacteria</taxon>
        <taxon>Bacillati</taxon>
        <taxon>Bacillota</taxon>
        <taxon>Clostridia</taxon>
        <taxon>Lachnospirales</taxon>
        <taxon>Lachnospiraceae</taxon>
        <taxon>Eshraghiella</taxon>
    </lineage>
</organism>
<keyword evidence="3" id="KW-1185">Reference proteome</keyword>
<proteinExistence type="predicted"/>
<reference evidence="2 3" key="1">
    <citation type="submission" date="2010-02" db="EMBL/GenBank/DDBJ databases">
        <authorList>
            <person name="Weinstock G."/>
            <person name="Sodergren E."/>
            <person name="Clifton S."/>
            <person name="Fulton L."/>
            <person name="Fulton B."/>
            <person name="Courtney L."/>
            <person name="Fronick C."/>
            <person name="Harrison M."/>
            <person name="Strong C."/>
            <person name="Farmer C."/>
            <person name="Delahaunty K."/>
            <person name="Markovic C."/>
            <person name="Hall O."/>
            <person name="Minx P."/>
            <person name="Tomlinson C."/>
            <person name="Mitreva M."/>
            <person name="Nelson J."/>
            <person name="Hou S."/>
            <person name="Wollam A."/>
            <person name="Pepin K.H."/>
            <person name="Johnson M."/>
            <person name="Bhonagiri V."/>
            <person name="Zhang X."/>
            <person name="Suruliraj S."/>
            <person name="Warren W."/>
            <person name="Chinwalla A."/>
            <person name="Mardis E.R."/>
            <person name="Wilson R.K."/>
        </authorList>
    </citation>
    <scope>NUCLEOTIDE SEQUENCE [LARGE SCALE GENOMIC DNA]</scope>
    <source>
        <strain evidence="2 3">DSM 2876</strain>
    </source>
</reference>
<evidence type="ECO:0000313" key="3">
    <source>
        <dbReference type="Proteomes" id="UP000006238"/>
    </source>
</evidence>
<evidence type="ECO:0000256" key="1">
    <source>
        <dbReference type="SAM" id="MobiDB-lite"/>
    </source>
</evidence>
<feature type="region of interest" description="Disordered" evidence="1">
    <location>
        <begin position="1"/>
        <end position="23"/>
    </location>
</feature>
<accession>D4S178</accession>
<dbReference type="HOGENOM" id="CLU_174602_0_0_9"/>
<dbReference type="RefSeq" id="WP_005603691.1">
    <property type="nucleotide sequence ID" value="NZ_GG663524.1"/>
</dbReference>
<dbReference type="AlphaFoldDB" id="D4S178"/>
<feature type="compositionally biased region" description="Polar residues" evidence="1">
    <location>
        <begin position="41"/>
        <end position="54"/>
    </location>
</feature>
<gene>
    <name evidence="2" type="ORF">BUTYVIB_01848</name>
</gene>